<accession>A0A0A9BYL6</accession>
<reference evidence="1" key="1">
    <citation type="submission" date="2014-09" db="EMBL/GenBank/DDBJ databases">
        <authorList>
            <person name="Magalhaes I.L.F."/>
            <person name="Oliveira U."/>
            <person name="Santos F.R."/>
            <person name="Vidigal T.H.D.A."/>
            <person name="Brescovit A.D."/>
            <person name="Santos A.J."/>
        </authorList>
    </citation>
    <scope>NUCLEOTIDE SEQUENCE</scope>
    <source>
        <tissue evidence="1">Shoot tissue taken approximately 20 cm above the soil surface</tissue>
    </source>
</reference>
<proteinExistence type="predicted"/>
<reference evidence="1" key="2">
    <citation type="journal article" date="2015" name="Data Brief">
        <title>Shoot transcriptome of the giant reed, Arundo donax.</title>
        <authorList>
            <person name="Barrero R.A."/>
            <person name="Guerrero F.D."/>
            <person name="Moolhuijzen P."/>
            <person name="Goolsby J.A."/>
            <person name="Tidwell J."/>
            <person name="Bellgard S.E."/>
            <person name="Bellgard M.I."/>
        </authorList>
    </citation>
    <scope>NUCLEOTIDE SEQUENCE</scope>
    <source>
        <tissue evidence="1">Shoot tissue taken approximately 20 cm above the soil surface</tissue>
    </source>
</reference>
<dbReference type="EMBL" id="GBRH01229484">
    <property type="protein sequence ID" value="JAD68411.1"/>
    <property type="molecule type" value="Transcribed_RNA"/>
</dbReference>
<organism evidence="1">
    <name type="scientific">Arundo donax</name>
    <name type="common">Giant reed</name>
    <name type="synonym">Donax arundinaceus</name>
    <dbReference type="NCBI Taxonomy" id="35708"/>
    <lineage>
        <taxon>Eukaryota</taxon>
        <taxon>Viridiplantae</taxon>
        <taxon>Streptophyta</taxon>
        <taxon>Embryophyta</taxon>
        <taxon>Tracheophyta</taxon>
        <taxon>Spermatophyta</taxon>
        <taxon>Magnoliopsida</taxon>
        <taxon>Liliopsida</taxon>
        <taxon>Poales</taxon>
        <taxon>Poaceae</taxon>
        <taxon>PACMAD clade</taxon>
        <taxon>Arundinoideae</taxon>
        <taxon>Arundineae</taxon>
        <taxon>Arundo</taxon>
    </lineage>
</organism>
<protein>
    <submittedName>
        <fullName evidence="1">Uncharacterized protein</fullName>
    </submittedName>
</protein>
<sequence length="10" mass="1173">MMFGLFQTAK</sequence>
<name>A0A0A9BYL6_ARUDO</name>
<evidence type="ECO:0000313" key="1">
    <source>
        <dbReference type="EMBL" id="JAD68411.1"/>
    </source>
</evidence>